<dbReference type="PANTHER" id="PTHR37613">
    <property type="entry name" value="DUF4378 DOMAIN PROTEIN"/>
    <property type="match status" value="1"/>
</dbReference>
<evidence type="ECO:0008006" key="3">
    <source>
        <dbReference type="Google" id="ProtNLM"/>
    </source>
</evidence>
<dbReference type="OrthoDB" id="691329at2759"/>
<dbReference type="EMBL" id="CM002296">
    <property type="protein sequence ID" value="ESW08778.1"/>
    <property type="molecule type" value="Genomic_DNA"/>
</dbReference>
<accession>V7AVZ2</accession>
<dbReference type="AlphaFoldDB" id="V7AVZ2"/>
<dbReference type="PANTHER" id="PTHR37613:SF4">
    <property type="entry name" value="DUF4378 DOMAIN-CONTAINING PROTEIN"/>
    <property type="match status" value="1"/>
</dbReference>
<dbReference type="Gramene" id="ESW08778">
    <property type="protein sequence ID" value="ESW08778"/>
    <property type="gene ID" value="PHAVU_009G073900g"/>
</dbReference>
<evidence type="ECO:0000313" key="1">
    <source>
        <dbReference type="EMBL" id="ESW08778.1"/>
    </source>
</evidence>
<keyword evidence="2" id="KW-1185">Reference proteome</keyword>
<sequence length="361" mass="40852">MASPKPKSGKPLGEFLKEQQDPFILHLYLLERGYSTNGESPKTKKREPLFQFSKLLTTLHKKFVFHTHNCIVIRNSPITNQHVHATLPAQPESSDQTIEDTDRFSFSTATNSTVYLSCSDIDEDGTSLSPEKDKALFSPNTCHGSSIGILESQQTTDNEKLQQRRLEGDSVPDCRSSMSITEATLKPDASGMEEKRSNCCVFVPKKMAEDSVLSVALWSSLMQSAKREKCSKELRELLGANADANACQVLKSKTFLLKLKQVVFYCVREISVNVWRKECREEECLKESRGGEELGKIIWWRRRELGGKETNGITNLLSLDEWSEFKPQVRHICVEIVEALLERLTQDIVTEMIQLYSAPTL</sequence>
<protein>
    <recommendedName>
        <fullName evidence="3">DUF4378 domain-containing protein</fullName>
    </recommendedName>
</protein>
<organism evidence="1 2">
    <name type="scientific">Phaseolus vulgaris</name>
    <name type="common">Kidney bean</name>
    <name type="synonym">French bean</name>
    <dbReference type="NCBI Taxonomy" id="3885"/>
    <lineage>
        <taxon>Eukaryota</taxon>
        <taxon>Viridiplantae</taxon>
        <taxon>Streptophyta</taxon>
        <taxon>Embryophyta</taxon>
        <taxon>Tracheophyta</taxon>
        <taxon>Spermatophyta</taxon>
        <taxon>Magnoliopsida</taxon>
        <taxon>eudicotyledons</taxon>
        <taxon>Gunneridae</taxon>
        <taxon>Pentapetalae</taxon>
        <taxon>rosids</taxon>
        <taxon>fabids</taxon>
        <taxon>Fabales</taxon>
        <taxon>Fabaceae</taxon>
        <taxon>Papilionoideae</taxon>
        <taxon>50 kb inversion clade</taxon>
        <taxon>NPAAA clade</taxon>
        <taxon>indigoferoid/millettioid clade</taxon>
        <taxon>Phaseoleae</taxon>
        <taxon>Phaseolus</taxon>
    </lineage>
</organism>
<gene>
    <name evidence="1" type="ORF">PHAVU_009G073900g</name>
</gene>
<dbReference type="OMA" id="PQVRHIC"/>
<evidence type="ECO:0000313" key="2">
    <source>
        <dbReference type="Proteomes" id="UP000000226"/>
    </source>
</evidence>
<dbReference type="Proteomes" id="UP000000226">
    <property type="component" value="Chromosome 9"/>
</dbReference>
<reference evidence="2" key="1">
    <citation type="journal article" date="2014" name="Nat. Genet.">
        <title>A reference genome for common bean and genome-wide analysis of dual domestications.</title>
        <authorList>
            <person name="Schmutz J."/>
            <person name="McClean P.E."/>
            <person name="Mamidi S."/>
            <person name="Wu G.A."/>
            <person name="Cannon S.B."/>
            <person name="Grimwood J."/>
            <person name="Jenkins J."/>
            <person name="Shu S."/>
            <person name="Song Q."/>
            <person name="Chavarro C."/>
            <person name="Torres-Torres M."/>
            <person name="Geffroy V."/>
            <person name="Moghaddam S.M."/>
            <person name="Gao D."/>
            <person name="Abernathy B."/>
            <person name="Barry K."/>
            <person name="Blair M."/>
            <person name="Brick M.A."/>
            <person name="Chovatia M."/>
            <person name="Gepts P."/>
            <person name="Goodstein D.M."/>
            <person name="Gonzales M."/>
            <person name="Hellsten U."/>
            <person name="Hyten D.L."/>
            <person name="Jia G."/>
            <person name="Kelly J.D."/>
            <person name="Kudrna D."/>
            <person name="Lee R."/>
            <person name="Richard M.M."/>
            <person name="Miklas P.N."/>
            <person name="Osorno J.M."/>
            <person name="Rodrigues J."/>
            <person name="Thareau V."/>
            <person name="Urrea C.A."/>
            <person name="Wang M."/>
            <person name="Yu Y."/>
            <person name="Zhang M."/>
            <person name="Wing R.A."/>
            <person name="Cregan P.B."/>
            <person name="Rokhsar D.S."/>
            <person name="Jackson S.A."/>
        </authorList>
    </citation>
    <scope>NUCLEOTIDE SEQUENCE [LARGE SCALE GENOMIC DNA]</scope>
    <source>
        <strain evidence="2">cv. G19833</strain>
    </source>
</reference>
<name>V7AVZ2_PHAVU</name>
<proteinExistence type="predicted"/>
<dbReference type="eggNOG" id="ENOG502RYEF">
    <property type="taxonomic scope" value="Eukaryota"/>
</dbReference>